<organism evidence="3 4">
    <name type="scientific">Dickeya dadantii (strain 3937)</name>
    <name type="common">Erwinia chrysanthemi (strain 3937)</name>
    <dbReference type="NCBI Taxonomy" id="198628"/>
    <lineage>
        <taxon>Bacteria</taxon>
        <taxon>Pseudomonadati</taxon>
        <taxon>Pseudomonadota</taxon>
        <taxon>Gammaproteobacteria</taxon>
        <taxon>Enterobacterales</taxon>
        <taxon>Pectobacteriaceae</taxon>
        <taxon>Dickeya</taxon>
    </lineage>
</organism>
<evidence type="ECO:0000313" key="3">
    <source>
        <dbReference type="EMBL" id="ADN00614.1"/>
    </source>
</evidence>
<feature type="domain" description="Beta-ketoacyl-[acyl-carrier-protein] synthase III C-terminal" evidence="2">
    <location>
        <begin position="246"/>
        <end position="331"/>
    </location>
</feature>
<dbReference type="InterPro" id="IPR013747">
    <property type="entry name" value="ACP_syn_III_C"/>
</dbReference>
<gene>
    <name evidence="3" type="primary">vfmA</name>
    <name evidence="3" type="ordered locus">Dda3937_00971</name>
</gene>
<dbReference type="InterPro" id="IPR016039">
    <property type="entry name" value="Thiolase-like"/>
</dbReference>
<dbReference type="GO" id="GO:0004315">
    <property type="term" value="F:3-oxoacyl-[acyl-carrier-protein] synthase activity"/>
    <property type="evidence" value="ECO:0007669"/>
    <property type="project" value="UniProtKB-EC"/>
</dbReference>
<keyword evidence="1 3" id="KW-0808">Transferase</keyword>
<evidence type="ECO:0000256" key="1">
    <source>
        <dbReference type="ARBA" id="ARBA00022679"/>
    </source>
</evidence>
<dbReference type="EMBL" id="CP002038">
    <property type="protein sequence ID" value="ADN00614.1"/>
    <property type="molecule type" value="Genomic_DNA"/>
</dbReference>
<name>E0SMH5_DICD3</name>
<dbReference type="HOGENOM" id="CLU_075552_0_0_6"/>
<dbReference type="Gene3D" id="3.40.47.10">
    <property type="match status" value="1"/>
</dbReference>
<evidence type="ECO:0000313" key="4">
    <source>
        <dbReference type="Proteomes" id="UP000006859"/>
    </source>
</evidence>
<dbReference type="STRING" id="198628.Dda3937_00971"/>
<dbReference type="AlphaFoldDB" id="E0SMH5"/>
<dbReference type="KEGG" id="ddd:Dda3937_00971"/>
<reference evidence="3 4" key="1">
    <citation type="journal article" date="2011" name="J. Bacteriol.">
        <title>Genome sequence of the plant-pathogenic bacterium Dickeya dadantii 3937.</title>
        <authorList>
            <person name="Glasner J.D."/>
            <person name="Yang C.H."/>
            <person name="Reverchon S."/>
            <person name="Hugouvieux-Cotte-Pattat N."/>
            <person name="Condemine G."/>
            <person name="Bohin J.P."/>
            <person name="Van Gijsegem F."/>
            <person name="Yang S."/>
            <person name="Franza T."/>
            <person name="Expert D."/>
            <person name="Plunkett G. III"/>
            <person name="San Francisco M.J."/>
            <person name="Charkowski A.O."/>
            <person name="Py B."/>
            <person name="Bell K."/>
            <person name="Rauscher L."/>
            <person name="Rodriguez-Palenzuela P."/>
            <person name="Toussaint A."/>
            <person name="Holeva M.C."/>
            <person name="He S.Y."/>
            <person name="Douet V."/>
            <person name="Boccara M."/>
            <person name="Blanco C."/>
            <person name="Toth I."/>
            <person name="Anderson B.D."/>
            <person name="Biehl B.S."/>
            <person name="Mau B."/>
            <person name="Flynn S.M."/>
            <person name="Barras F."/>
            <person name="Lindeberg M."/>
            <person name="Birch P.R."/>
            <person name="Tsuyumu S."/>
            <person name="Shi X."/>
            <person name="Hibbing M."/>
            <person name="Yap M.N."/>
            <person name="Carpentier M."/>
            <person name="Dassa E."/>
            <person name="Umehara M."/>
            <person name="Kim J.F."/>
            <person name="Rusch M."/>
            <person name="Soni P."/>
            <person name="Mayhew G.F."/>
            <person name="Fouts D.E."/>
            <person name="Gill S.R."/>
            <person name="Blattner F.R."/>
            <person name="Keen N.T."/>
            <person name="Perna N.T."/>
        </authorList>
    </citation>
    <scope>NUCLEOTIDE SEQUENCE [LARGE SCALE GENOMIC DNA]</scope>
    <source>
        <strain evidence="3 4">3937</strain>
    </source>
</reference>
<dbReference type="Proteomes" id="UP000006859">
    <property type="component" value="Chromosome"/>
</dbReference>
<keyword evidence="3" id="KW-0012">Acyltransferase</keyword>
<dbReference type="Pfam" id="PF08541">
    <property type="entry name" value="ACP_syn_III_C"/>
    <property type="match status" value="1"/>
</dbReference>
<proteinExistence type="predicted"/>
<evidence type="ECO:0000259" key="2">
    <source>
        <dbReference type="Pfam" id="PF08541"/>
    </source>
</evidence>
<sequence length="335" mass="38222">MSVISVMSVLCDMGTVTVRASSETGMFCLNDIHHEAPEHIRRFPLGELGDSHRLREGQRRMMEKLYQLKTVPMRSDCHQAMLESVVAGLVDSWPMLPSQEGLLIYARTQTHNTFFDRRWLDDILHRQRLGRWDVTTLGLNHCAGALSALHLVRHSAVRRNQPVLLLTGEKAFHPEINRFTVGVQGELPVAALFNAAKSPWRVTFTAVRHLSRFYNNPSNMTRQEKAELNSCLLDELCRFIVDAVRDSGISMDEMDYFVPCNLNVPLLRQMAQRLNMSDRLFSQQVSDYGHLYCSDVLFNFSSLMKTTTGREKNYFCFSMGMGVTLSCALIQQIDI</sequence>
<dbReference type="eggNOG" id="COG0332">
    <property type="taxonomic scope" value="Bacteria"/>
</dbReference>
<protein>
    <submittedName>
        <fullName evidence="3">3-oxoacyl-[acyl-carrier-protein] synthase, KASIII</fullName>
        <ecNumber evidence="3">2.3.1.41</ecNumber>
    </submittedName>
</protein>
<dbReference type="SUPFAM" id="SSF53901">
    <property type="entry name" value="Thiolase-like"/>
    <property type="match status" value="1"/>
</dbReference>
<accession>E0SMH5</accession>
<dbReference type="EC" id="2.3.1.41" evidence="3"/>
<keyword evidence="4" id="KW-1185">Reference proteome</keyword>